<dbReference type="EMBL" id="JACQAY010000043">
    <property type="protein sequence ID" value="MBI3538888.1"/>
    <property type="molecule type" value="Genomic_DNA"/>
</dbReference>
<feature type="region of interest" description="Disordered" evidence="1">
    <location>
        <begin position="15"/>
        <end position="41"/>
    </location>
</feature>
<evidence type="ECO:0000313" key="3">
    <source>
        <dbReference type="Proteomes" id="UP000807850"/>
    </source>
</evidence>
<protein>
    <submittedName>
        <fullName evidence="2">Uncharacterized protein</fullName>
    </submittedName>
</protein>
<dbReference type="Proteomes" id="UP000807850">
    <property type="component" value="Unassembled WGS sequence"/>
</dbReference>
<evidence type="ECO:0000313" key="2">
    <source>
        <dbReference type="EMBL" id="MBI3538888.1"/>
    </source>
</evidence>
<sequence length="243" mass="25885">MLVLGLVASLPGTSGAAKVRYSSGPRPTPDTLLSEAEPSMEPVVRARGPRVALTNLQLVTMVANVAIERALKSAPLDSGGHVTLAPAESHPLNFVVEHAILRVLARKGITATVRRSVVPDDSLAGARGTPGDPLLEYQLASARITYLRLRGWLPGRVKIERQGLVEGGLTMRDAGTSRVLWTGDASHNLVDAFPRSQLALVEDARYTDLKADVPGRTIDKAIEPVVVVAIVGGLIALFFQNRP</sequence>
<gene>
    <name evidence="2" type="ORF">HY076_01265</name>
</gene>
<name>A0A9D6L4W2_UNCEI</name>
<accession>A0A9D6L4W2</accession>
<comment type="caution">
    <text evidence="2">The sequence shown here is derived from an EMBL/GenBank/DDBJ whole genome shotgun (WGS) entry which is preliminary data.</text>
</comment>
<proteinExistence type="predicted"/>
<dbReference type="AlphaFoldDB" id="A0A9D6L4W2"/>
<evidence type="ECO:0000256" key="1">
    <source>
        <dbReference type="SAM" id="MobiDB-lite"/>
    </source>
</evidence>
<organism evidence="2 3">
    <name type="scientific">Eiseniibacteriota bacterium</name>
    <dbReference type="NCBI Taxonomy" id="2212470"/>
    <lineage>
        <taxon>Bacteria</taxon>
        <taxon>Candidatus Eiseniibacteriota</taxon>
    </lineage>
</organism>
<reference evidence="2" key="1">
    <citation type="submission" date="2020-07" db="EMBL/GenBank/DDBJ databases">
        <title>Huge and variable diversity of episymbiotic CPR bacteria and DPANN archaea in groundwater ecosystems.</title>
        <authorList>
            <person name="He C.Y."/>
            <person name="Keren R."/>
            <person name="Whittaker M."/>
            <person name="Farag I.F."/>
            <person name="Doudna J."/>
            <person name="Cate J.H.D."/>
            <person name="Banfield J.F."/>
        </authorList>
    </citation>
    <scope>NUCLEOTIDE SEQUENCE</scope>
    <source>
        <strain evidence="2">NC_groundwater_928_Pr1_S-0.2um_72_17</strain>
    </source>
</reference>